<dbReference type="KEGG" id="axe:P40_13095"/>
<feature type="binding site" evidence="3">
    <location>
        <begin position="10"/>
        <end position="29"/>
    </location>
    <ligand>
        <name>NAD(+)</name>
        <dbReference type="ChEBI" id="CHEBI:57540"/>
    </ligand>
</feature>
<evidence type="ECO:0000259" key="5">
    <source>
        <dbReference type="PROSITE" id="PS50305"/>
    </source>
</evidence>
<keyword evidence="3" id="KW-0862">Zinc</keyword>
<dbReference type="InterPro" id="IPR050134">
    <property type="entry name" value="NAD-dep_sirtuin_deacylases"/>
</dbReference>
<feature type="binding site" evidence="3">
    <location>
        <begin position="202"/>
        <end position="204"/>
    </location>
    <ligand>
        <name>NAD(+)</name>
        <dbReference type="ChEBI" id="CHEBI:57540"/>
    </ligand>
</feature>
<feature type="domain" description="Deacetylase sirtuin-type" evidence="5">
    <location>
        <begin position="1"/>
        <end position="234"/>
    </location>
</feature>
<comment type="function">
    <text evidence="3">NAD-dependent lysine deacetylase and desuccinylase that specifically removes acetyl and succinyl groups on target proteins. Modulates the activities of several proteins which are inactive in their acylated form.</text>
</comment>
<dbReference type="NCBIfam" id="NF001755">
    <property type="entry name" value="PRK00481.1-5"/>
    <property type="match status" value="1"/>
</dbReference>
<feature type="active site" description="Proton acceptor" evidence="3">
    <location>
        <position position="109"/>
    </location>
</feature>
<feature type="binding site" evidence="3">
    <location>
        <position position="220"/>
    </location>
    <ligand>
        <name>NAD(+)</name>
        <dbReference type="ChEBI" id="CHEBI:57540"/>
    </ligand>
</feature>
<dbReference type="GeneID" id="94687238"/>
<dbReference type="InterPro" id="IPR026590">
    <property type="entry name" value="Ssirtuin_cat_dom"/>
</dbReference>
<feature type="binding site" evidence="3">
    <location>
        <position position="117"/>
    </location>
    <ligand>
        <name>Zn(2+)</name>
        <dbReference type="ChEBI" id="CHEBI:29105"/>
    </ligand>
</feature>
<dbReference type="GO" id="GO:0008270">
    <property type="term" value="F:zinc ion binding"/>
    <property type="evidence" value="ECO:0007669"/>
    <property type="project" value="UniProtKB-UniRule"/>
</dbReference>
<gene>
    <name evidence="3 6" type="primary">cobB</name>
    <name evidence="6" type="ORF">LZG35_22215</name>
</gene>
<sequence length="238" mass="26271">MQEKIVILTGAGISAESGIRTFRDNGGLWEEHRIEEVATPEAFQRDPVKVHQFYNQRRRQLHGPAITPNLAHRALARLEAALPGQVLLVTQNVDNLHERAGSRNLIHMHGELCKARCRTTDALVTVDDELSTGLACPLCGVPGCLRPHVVWFGEMPLEMDRIYAALARCERFISIGTSGNVYPAAGFVAEARANGAHTVELNLEPSEQLNAFHEHHHGPATQLVPEYVEKLIKAANSE</sequence>
<dbReference type="HAMAP" id="MF_01121">
    <property type="entry name" value="Sirtuin_ClassIII"/>
    <property type="match status" value="1"/>
</dbReference>
<feature type="binding site" evidence="3">
    <location>
        <position position="136"/>
    </location>
    <ligand>
        <name>Zn(2+)</name>
        <dbReference type="ChEBI" id="CHEBI:29105"/>
    </ligand>
</feature>
<comment type="subcellular location">
    <subcellularLocation>
        <location evidence="3">Cytoplasm</location>
    </subcellularLocation>
</comment>
<feature type="binding site" evidence="3">
    <location>
        <begin position="176"/>
        <end position="178"/>
    </location>
    <ligand>
        <name>NAD(+)</name>
        <dbReference type="ChEBI" id="CHEBI:57540"/>
    </ligand>
</feature>
<name>A0A9Q3WAA0_9GAMM</name>
<dbReference type="EC" id="2.3.1.286" evidence="3"/>
<keyword evidence="7" id="KW-1185">Reference proteome</keyword>
<dbReference type="RefSeq" id="WP_022994629.1">
    <property type="nucleotide sequence ID" value="NZ_CBDDTQ010000005.1"/>
</dbReference>
<comment type="caution">
    <text evidence="3 4">Lacks conserved residue(s) required for the propagation of feature annotation.</text>
</comment>
<dbReference type="EMBL" id="JAJVKT010000056">
    <property type="protein sequence ID" value="MCE7511358.1"/>
    <property type="molecule type" value="Genomic_DNA"/>
</dbReference>
<dbReference type="GO" id="GO:0017136">
    <property type="term" value="F:histone deacetylase activity, NAD-dependent"/>
    <property type="evidence" value="ECO:0007669"/>
    <property type="project" value="TreeGrafter"/>
</dbReference>
<dbReference type="InterPro" id="IPR026591">
    <property type="entry name" value="Sirtuin_cat_small_dom_sf"/>
</dbReference>
<dbReference type="Gene3D" id="3.40.50.1220">
    <property type="entry name" value="TPP-binding domain"/>
    <property type="match status" value="1"/>
</dbReference>
<keyword evidence="1 6" id="KW-0808">Transferase</keyword>
<comment type="caution">
    <text evidence="6">The sequence shown here is derived from an EMBL/GenBank/DDBJ whole genome shotgun (WGS) entry which is preliminary data.</text>
</comment>
<dbReference type="GO" id="GO:0036055">
    <property type="term" value="F:protein-succinyllysine desuccinylase activity"/>
    <property type="evidence" value="ECO:0007669"/>
    <property type="project" value="UniProtKB-UniRule"/>
</dbReference>
<feature type="binding site" evidence="3">
    <location>
        <begin position="91"/>
        <end position="94"/>
    </location>
    <ligand>
        <name>NAD(+)</name>
        <dbReference type="ChEBI" id="CHEBI:57540"/>
    </ligand>
</feature>
<comment type="domain">
    <text evidence="3">2 residues (Tyr-54 and Arg-57) present in a large hydrophobic pocket are probably involved in substrate specificity. They are important for desuccinylation activity, but dispensable for deacetylation activity.</text>
</comment>
<feature type="binding site" evidence="3">
    <location>
        <position position="54"/>
    </location>
    <ligand>
        <name>substrate</name>
    </ligand>
</feature>
<dbReference type="Proteomes" id="UP001107961">
    <property type="component" value="Unassembled WGS sequence"/>
</dbReference>
<dbReference type="PANTHER" id="PTHR11085:SF4">
    <property type="entry name" value="NAD-DEPENDENT PROTEIN DEACYLASE"/>
    <property type="match status" value="1"/>
</dbReference>
<dbReference type="Pfam" id="PF02146">
    <property type="entry name" value="SIR2"/>
    <property type="match status" value="1"/>
</dbReference>
<comment type="catalytic activity">
    <reaction evidence="3">
        <text>N(6)-succinyl-L-lysyl-[protein] + NAD(+) + H2O = 2''-O-succinyl-ADP-D-ribose + nicotinamide + L-lysyl-[protein]</text>
        <dbReference type="Rhea" id="RHEA:47668"/>
        <dbReference type="Rhea" id="RHEA-COMP:9752"/>
        <dbReference type="Rhea" id="RHEA-COMP:11877"/>
        <dbReference type="ChEBI" id="CHEBI:15377"/>
        <dbReference type="ChEBI" id="CHEBI:17154"/>
        <dbReference type="ChEBI" id="CHEBI:29969"/>
        <dbReference type="ChEBI" id="CHEBI:57540"/>
        <dbReference type="ChEBI" id="CHEBI:87830"/>
        <dbReference type="ChEBI" id="CHEBI:87832"/>
    </reaction>
</comment>
<dbReference type="GO" id="GO:0070403">
    <property type="term" value="F:NAD+ binding"/>
    <property type="evidence" value="ECO:0007669"/>
    <property type="project" value="UniProtKB-UniRule"/>
</dbReference>
<dbReference type="PANTHER" id="PTHR11085">
    <property type="entry name" value="NAD-DEPENDENT PROTEIN DEACYLASE SIRTUIN-5, MITOCHONDRIAL-RELATED"/>
    <property type="match status" value="1"/>
</dbReference>
<evidence type="ECO:0000256" key="4">
    <source>
        <dbReference type="PROSITE-ProRule" id="PRU00236"/>
    </source>
</evidence>
<keyword evidence="3" id="KW-0963">Cytoplasm</keyword>
<keyword evidence="2 3" id="KW-0520">NAD</keyword>
<keyword evidence="3" id="KW-0479">Metal-binding</keyword>
<dbReference type="GO" id="GO:0005737">
    <property type="term" value="C:cytoplasm"/>
    <property type="evidence" value="ECO:0007669"/>
    <property type="project" value="UniProtKB-SubCell"/>
</dbReference>
<comment type="similarity">
    <text evidence="3">Belongs to the sirtuin family. Class III subfamily.</text>
</comment>
<keyword evidence="6" id="KW-0012">Acyltransferase</keyword>
<organism evidence="6 7">
    <name type="scientific">Alloalcanivorax xenomutans</name>
    <dbReference type="NCBI Taxonomy" id="1094342"/>
    <lineage>
        <taxon>Bacteria</taxon>
        <taxon>Pseudomonadati</taxon>
        <taxon>Pseudomonadota</taxon>
        <taxon>Gammaproteobacteria</taxon>
        <taxon>Oceanospirillales</taxon>
        <taxon>Alcanivoracaceae</taxon>
        <taxon>Alloalcanivorax</taxon>
    </lineage>
</organism>
<dbReference type="SUPFAM" id="SSF52467">
    <property type="entry name" value="DHS-like NAD/FAD-binding domain"/>
    <property type="match status" value="1"/>
</dbReference>
<dbReference type="InterPro" id="IPR003000">
    <property type="entry name" value="Sirtuin"/>
</dbReference>
<reference evidence="6" key="1">
    <citation type="submission" date="2022-01" db="EMBL/GenBank/DDBJ databases">
        <authorList>
            <person name="Karlyshev A.V."/>
            <person name="Jaspars M."/>
        </authorList>
    </citation>
    <scope>NUCLEOTIDE SEQUENCE</scope>
    <source>
        <strain evidence="6">AGSA3-2</strain>
    </source>
</reference>
<feature type="binding site" evidence="3">
    <location>
        <position position="57"/>
    </location>
    <ligand>
        <name>substrate</name>
    </ligand>
</feature>
<proteinExistence type="inferred from homology"/>
<evidence type="ECO:0000256" key="1">
    <source>
        <dbReference type="ARBA" id="ARBA00022679"/>
    </source>
</evidence>
<dbReference type="InterPro" id="IPR027546">
    <property type="entry name" value="Sirtuin_class_III"/>
</dbReference>
<evidence type="ECO:0000256" key="3">
    <source>
        <dbReference type="HAMAP-Rule" id="MF_01121"/>
    </source>
</evidence>
<dbReference type="InterPro" id="IPR029035">
    <property type="entry name" value="DHS-like_NAD/FAD-binding_dom"/>
</dbReference>
<evidence type="ECO:0000313" key="6">
    <source>
        <dbReference type="EMBL" id="MCE7511358.1"/>
    </source>
</evidence>
<dbReference type="GO" id="GO:0036054">
    <property type="term" value="F:protein-malonyllysine demalonylase activity"/>
    <property type="evidence" value="ECO:0007669"/>
    <property type="project" value="InterPro"/>
</dbReference>
<dbReference type="PROSITE" id="PS50305">
    <property type="entry name" value="SIRTUIN"/>
    <property type="match status" value="1"/>
</dbReference>
<protein>
    <recommendedName>
        <fullName evidence="3">NAD-dependent protein deacylase</fullName>
        <ecNumber evidence="3">2.3.1.286</ecNumber>
    </recommendedName>
    <alternativeName>
        <fullName evidence="3">Regulatory protein SIR2 homolog</fullName>
    </alternativeName>
</protein>
<comment type="catalytic activity">
    <reaction evidence="3">
        <text>N(6)-acetyl-L-lysyl-[protein] + NAD(+) + H2O = 2''-O-acetyl-ADP-D-ribose + nicotinamide + L-lysyl-[protein]</text>
        <dbReference type="Rhea" id="RHEA:43636"/>
        <dbReference type="Rhea" id="RHEA-COMP:9752"/>
        <dbReference type="Rhea" id="RHEA-COMP:10731"/>
        <dbReference type="ChEBI" id="CHEBI:15377"/>
        <dbReference type="ChEBI" id="CHEBI:17154"/>
        <dbReference type="ChEBI" id="CHEBI:29969"/>
        <dbReference type="ChEBI" id="CHEBI:57540"/>
        <dbReference type="ChEBI" id="CHEBI:61930"/>
        <dbReference type="ChEBI" id="CHEBI:83767"/>
        <dbReference type="EC" id="2.3.1.286"/>
    </reaction>
</comment>
<dbReference type="CDD" id="cd01412">
    <property type="entry name" value="SIRT5_Af1_CobB"/>
    <property type="match status" value="1"/>
</dbReference>
<evidence type="ECO:0000313" key="7">
    <source>
        <dbReference type="Proteomes" id="UP001107961"/>
    </source>
</evidence>
<accession>A0A9Q3WAA0</accession>
<evidence type="ECO:0000256" key="2">
    <source>
        <dbReference type="ARBA" id="ARBA00023027"/>
    </source>
</evidence>
<dbReference type="Gene3D" id="3.30.1600.10">
    <property type="entry name" value="SIR2/SIRT2 'Small Domain"/>
    <property type="match status" value="1"/>
</dbReference>
<dbReference type="AlphaFoldDB" id="A0A9Q3WAA0"/>
<comment type="cofactor">
    <cofactor evidence="3">
        <name>Zn(2+)</name>
        <dbReference type="ChEBI" id="CHEBI:29105"/>
    </cofactor>
    <text evidence="3">Binds 1 zinc ion per subunit.</text>
</comment>